<dbReference type="InterPro" id="IPR001296">
    <property type="entry name" value="Glyco_trans_1"/>
</dbReference>
<evidence type="ECO:0000313" key="5">
    <source>
        <dbReference type="Proteomes" id="UP000321485"/>
    </source>
</evidence>
<dbReference type="Pfam" id="PF13579">
    <property type="entry name" value="Glyco_trans_4_4"/>
    <property type="match status" value="1"/>
</dbReference>
<dbReference type="SUPFAM" id="SSF53756">
    <property type="entry name" value="UDP-Glycosyltransferase/glycogen phosphorylase"/>
    <property type="match status" value="1"/>
</dbReference>
<dbReference type="AlphaFoldDB" id="A0A561XRX8"/>
<dbReference type="PANTHER" id="PTHR45947:SF3">
    <property type="entry name" value="SULFOQUINOVOSYL TRANSFERASE SQD2"/>
    <property type="match status" value="1"/>
</dbReference>
<name>A0A561XRX8_ACIDE</name>
<comment type="caution">
    <text evidence="4">The sequence shown here is derived from an EMBL/GenBank/DDBJ whole genome shotgun (WGS) entry which is preliminary data.</text>
</comment>
<keyword evidence="4" id="KW-0808">Transferase</keyword>
<feature type="domain" description="Glycosyltransferase subfamily 4-like N-terminal" evidence="3">
    <location>
        <begin position="15"/>
        <end position="173"/>
    </location>
</feature>
<proteinExistence type="predicted"/>
<sequence>MRVLHIGKFYPPHRGGMEVFLADLVNEQRASGIEAVAIVHGSPEPDDPPWIKRVPVQLQFVYAPLAMGFRAALAQAIKQHKPDVLHLHMPNNSALWVLTLREARSIPWVVHWQSDVVVSRIRVAIALAYRLYRPFEQAVLGRAARIIATSPPYLEASEPLQAWRAKCAVIPLGLEAPNGPITDASLVARSSHWVAGKLRLLSIGRLTYYKGFETLIAAAVGVADVELLIVGDGELRGELQAQIDKLTPQGQTPNVRLLGNVDDAEKIVLLQSCDVFCLASRERTEAFGMVLLEAMQHAKPCIVSSLAGSGMPWVLQTANAGIQAPPEDVTAWATAIQQMQANPHLRQQWGESGRRALQKHFSIGGCAQAIYNQYRVAAPEAVLDTPPGKDLLIVIPARNEAATIGDLLHRLDAEGWRDVLVINDQSTDDTQAIASAAGAQVLSPTLPVGAWGGMQLGIRYALRHGYQAVITMDADGQHEVDEIPTLLQARQQADLVVGAFPERASPLRQLAWNWFRHLAGFDLRDLTSGFRLYNRQVLEVLASREATLLDYQDLGALLLVRRAGLQITEIPVNMNMRTIGKSRIFNSWLNVAKYMLATSLLCLARWDLRSRSTP</sequence>
<dbReference type="PANTHER" id="PTHR45947">
    <property type="entry name" value="SULFOQUINOVOSYL TRANSFERASE SQD2"/>
    <property type="match status" value="1"/>
</dbReference>
<evidence type="ECO:0000259" key="3">
    <source>
        <dbReference type="Pfam" id="PF13579"/>
    </source>
</evidence>
<dbReference type="SUPFAM" id="SSF53448">
    <property type="entry name" value="Nucleotide-diphospho-sugar transferases"/>
    <property type="match status" value="1"/>
</dbReference>
<dbReference type="CDD" id="cd04179">
    <property type="entry name" value="DPM_DPG-synthase_like"/>
    <property type="match status" value="1"/>
</dbReference>
<feature type="domain" description="Glycosyl transferase family 1" evidence="1">
    <location>
        <begin position="195"/>
        <end position="355"/>
    </location>
</feature>
<gene>
    <name evidence="4" type="ORF">ATF69_0724</name>
</gene>
<dbReference type="GO" id="GO:0016758">
    <property type="term" value="F:hexosyltransferase activity"/>
    <property type="evidence" value="ECO:0007669"/>
    <property type="project" value="TreeGrafter"/>
</dbReference>
<dbReference type="InterPro" id="IPR028098">
    <property type="entry name" value="Glyco_trans_4-like_N"/>
</dbReference>
<accession>A0A561XRX8</accession>
<feature type="domain" description="Glycosyltransferase 2-like" evidence="2">
    <location>
        <begin position="393"/>
        <end position="525"/>
    </location>
</feature>
<evidence type="ECO:0000259" key="2">
    <source>
        <dbReference type="Pfam" id="PF00535"/>
    </source>
</evidence>
<evidence type="ECO:0000313" key="4">
    <source>
        <dbReference type="EMBL" id="TWG38858.1"/>
    </source>
</evidence>
<dbReference type="InterPro" id="IPR001173">
    <property type="entry name" value="Glyco_trans_2-like"/>
</dbReference>
<dbReference type="Proteomes" id="UP000321485">
    <property type="component" value="Unassembled WGS sequence"/>
</dbReference>
<dbReference type="Gene3D" id="3.40.50.2000">
    <property type="entry name" value="Glycogen Phosphorylase B"/>
    <property type="match status" value="2"/>
</dbReference>
<dbReference type="Pfam" id="PF00535">
    <property type="entry name" value="Glycos_transf_2"/>
    <property type="match status" value="1"/>
</dbReference>
<dbReference type="Pfam" id="PF00534">
    <property type="entry name" value="Glycos_transf_1"/>
    <property type="match status" value="1"/>
</dbReference>
<evidence type="ECO:0000259" key="1">
    <source>
        <dbReference type="Pfam" id="PF00534"/>
    </source>
</evidence>
<reference evidence="4 5" key="1">
    <citation type="journal article" date="2015" name="Stand. Genomic Sci.">
        <title>Genomic Encyclopedia of Bacterial and Archaeal Type Strains, Phase III: the genomes of soil and plant-associated and newly described type strains.</title>
        <authorList>
            <person name="Whitman W.B."/>
            <person name="Woyke T."/>
            <person name="Klenk H.P."/>
            <person name="Zhou Y."/>
            <person name="Lilburn T.G."/>
            <person name="Beck B.J."/>
            <person name="De Vos P."/>
            <person name="Vandamme P."/>
            <person name="Eisen J.A."/>
            <person name="Garrity G."/>
            <person name="Hugenholtz P."/>
            <person name="Kyrpides N.C."/>
        </authorList>
    </citation>
    <scope>NUCLEOTIDE SEQUENCE [LARGE SCALE GENOMIC DNA]</scope>
    <source>
        <strain evidence="4 5">DSM 64</strain>
    </source>
</reference>
<dbReference type="Gene3D" id="3.90.550.10">
    <property type="entry name" value="Spore Coat Polysaccharide Biosynthesis Protein SpsA, Chain A"/>
    <property type="match status" value="1"/>
</dbReference>
<organism evidence="4 5">
    <name type="scientific">Acidovorax delafieldii</name>
    <name type="common">Pseudomonas delafieldii</name>
    <dbReference type="NCBI Taxonomy" id="47920"/>
    <lineage>
        <taxon>Bacteria</taxon>
        <taxon>Pseudomonadati</taxon>
        <taxon>Pseudomonadota</taxon>
        <taxon>Betaproteobacteria</taxon>
        <taxon>Burkholderiales</taxon>
        <taxon>Comamonadaceae</taxon>
        <taxon>Acidovorax</taxon>
    </lineage>
</organism>
<dbReference type="InterPro" id="IPR050194">
    <property type="entry name" value="Glycosyltransferase_grp1"/>
</dbReference>
<dbReference type="InterPro" id="IPR029044">
    <property type="entry name" value="Nucleotide-diphossugar_trans"/>
</dbReference>
<protein>
    <submittedName>
        <fullName evidence="4">Glycosyltransferase involved in cell wall biosynthesis</fullName>
    </submittedName>
</protein>
<dbReference type="EMBL" id="VJWE01000011">
    <property type="protein sequence ID" value="TWG38858.1"/>
    <property type="molecule type" value="Genomic_DNA"/>
</dbReference>